<dbReference type="AlphaFoldDB" id="A0A0R1QPC2"/>
<evidence type="ECO:0000313" key="4">
    <source>
        <dbReference type="Proteomes" id="UP000050872"/>
    </source>
</evidence>
<evidence type="ECO:0000313" key="3">
    <source>
        <dbReference type="EMBL" id="KRL43890.1"/>
    </source>
</evidence>
<evidence type="ECO:0008006" key="5">
    <source>
        <dbReference type="Google" id="ProtNLM"/>
    </source>
</evidence>
<dbReference type="GO" id="GO:0004521">
    <property type="term" value="F:RNA endonuclease activity"/>
    <property type="evidence" value="ECO:0007669"/>
    <property type="project" value="TreeGrafter"/>
</dbReference>
<dbReference type="PANTHER" id="PTHR33988:SF3">
    <property type="entry name" value="ENDORIBONUCLEASE TOXIN CHPB-RELATED"/>
    <property type="match status" value="1"/>
</dbReference>
<proteinExistence type="inferred from homology"/>
<gene>
    <name evidence="3" type="ORF">FD29_GL000454</name>
</gene>
<keyword evidence="4" id="KW-1185">Reference proteome</keyword>
<dbReference type="SUPFAM" id="SSF50118">
    <property type="entry name" value="Cell growth inhibitor/plasmid maintenance toxic component"/>
    <property type="match status" value="1"/>
</dbReference>
<dbReference type="RefSeq" id="WP_057888050.1">
    <property type="nucleotide sequence ID" value="NZ_AZEZ01000066.1"/>
</dbReference>
<name>A0A0R1QPC2_9LACO</name>
<dbReference type="Gene3D" id="2.30.30.110">
    <property type="match status" value="1"/>
</dbReference>
<dbReference type="STRING" id="1423770.FD29_GL000454"/>
<reference evidence="3 4" key="1">
    <citation type="journal article" date="2015" name="Genome Announc.">
        <title>Expanding the biotechnology potential of lactobacilli through comparative genomics of 213 strains and associated genera.</title>
        <authorList>
            <person name="Sun Z."/>
            <person name="Harris H.M."/>
            <person name="McCann A."/>
            <person name="Guo C."/>
            <person name="Argimon S."/>
            <person name="Zhang W."/>
            <person name="Yang X."/>
            <person name="Jeffery I.B."/>
            <person name="Cooney J.C."/>
            <person name="Kagawa T.F."/>
            <person name="Liu W."/>
            <person name="Song Y."/>
            <person name="Salvetti E."/>
            <person name="Wrobel A."/>
            <person name="Rasinkangas P."/>
            <person name="Parkhill J."/>
            <person name="Rea M.C."/>
            <person name="O'Sullivan O."/>
            <person name="Ritari J."/>
            <person name="Douillard F.P."/>
            <person name="Paul Ross R."/>
            <person name="Yang R."/>
            <person name="Briner A.E."/>
            <person name="Felis G.E."/>
            <person name="de Vos W.M."/>
            <person name="Barrangou R."/>
            <person name="Klaenhammer T.R."/>
            <person name="Caufield P.W."/>
            <person name="Cui Y."/>
            <person name="Zhang H."/>
            <person name="O'Toole P.W."/>
        </authorList>
    </citation>
    <scope>NUCLEOTIDE SEQUENCE [LARGE SCALE GENOMIC DNA]</scope>
    <source>
        <strain evidence="3 4">DSM 14500</strain>
    </source>
</reference>
<dbReference type="GO" id="GO:0006402">
    <property type="term" value="P:mRNA catabolic process"/>
    <property type="evidence" value="ECO:0007669"/>
    <property type="project" value="TreeGrafter"/>
</dbReference>
<dbReference type="InterPro" id="IPR011067">
    <property type="entry name" value="Plasmid_toxin/cell-grow_inhib"/>
</dbReference>
<sequence>MTNYIPERQDIIWLDFDPSAGSEIEKRRPAVVISHSGYSKLTNLTLVCPITNAQNNRFKRDNYLIPVNDIGDITGFVNPLQVRTYDFKVRRAIKAAEMDDATFFKVLTFVRQIVD</sequence>
<dbReference type="GO" id="GO:0016075">
    <property type="term" value="P:rRNA catabolic process"/>
    <property type="evidence" value="ECO:0007669"/>
    <property type="project" value="TreeGrafter"/>
</dbReference>
<evidence type="ECO:0000256" key="1">
    <source>
        <dbReference type="ARBA" id="ARBA00007521"/>
    </source>
</evidence>
<dbReference type="PATRIC" id="fig|1423770.3.peg.459"/>
<dbReference type="Proteomes" id="UP000050872">
    <property type="component" value="Unassembled WGS sequence"/>
</dbReference>
<evidence type="ECO:0000256" key="2">
    <source>
        <dbReference type="ARBA" id="ARBA00022649"/>
    </source>
</evidence>
<keyword evidence="2" id="KW-1277">Toxin-antitoxin system</keyword>
<organism evidence="3 4">
    <name type="scientific">Companilactobacillus mindensis DSM 14500</name>
    <dbReference type="NCBI Taxonomy" id="1423770"/>
    <lineage>
        <taxon>Bacteria</taxon>
        <taxon>Bacillati</taxon>
        <taxon>Bacillota</taxon>
        <taxon>Bacilli</taxon>
        <taxon>Lactobacillales</taxon>
        <taxon>Lactobacillaceae</taxon>
        <taxon>Companilactobacillus</taxon>
    </lineage>
</organism>
<comment type="caution">
    <text evidence="3">The sequence shown here is derived from an EMBL/GenBank/DDBJ whole genome shotgun (WGS) entry which is preliminary data.</text>
</comment>
<protein>
    <recommendedName>
        <fullName evidence="5">Cell growth regulatory protein</fullName>
    </recommendedName>
</protein>
<dbReference type="InterPro" id="IPR003477">
    <property type="entry name" value="PemK-like"/>
</dbReference>
<dbReference type="GO" id="GO:0003677">
    <property type="term" value="F:DNA binding"/>
    <property type="evidence" value="ECO:0007669"/>
    <property type="project" value="InterPro"/>
</dbReference>
<dbReference type="PANTHER" id="PTHR33988">
    <property type="entry name" value="ENDORIBONUCLEASE MAZF-RELATED"/>
    <property type="match status" value="1"/>
</dbReference>
<dbReference type="Pfam" id="PF02452">
    <property type="entry name" value="PemK_toxin"/>
    <property type="match status" value="1"/>
</dbReference>
<comment type="similarity">
    <text evidence="1">Belongs to the PemK/MazF family.</text>
</comment>
<dbReference type="EMBL" id="AZEZ01000066">
    <property type="protein sequence ID" value="KRL43890.1"/>
    <property type="molecule type" value="Genomic_DNA"/>
</dbReference>
<accession>A0A0R1QPC2</accession>